<reference evidence="2 3" key="1">
    <citation type="submission" date="2019-01" db="EMBL/GenBank/DDBJ databases">
        <authorList>
            <person name="Sharon T."/>
            <person name="Marcella E.L."/>
            <person name="Lynley F.A."/>
            <person name="Shelly T."/>
            <person name="Kanika K."/>
            <person name="Kit P."/>
            <person name="Joe P."/>
            <person name="Garlena R.A."/>
            <person name="Russell D.A."/>
            <person name="Pope W.H."/>
            <person name="Jacobs-Sera D."/>
            <person name="Hatfull G.F."/>
        </authorList>
    </citation>
    <scope>NUCLEOTIDE SEQUENCE [LARGE SCALE GENOMIC DNA]</scope>
</reference>
<accession>A0A411CYK0</accession>
<dbReference type="Pfam" id="PF00085">
    <property type="entry name" value="Thioredoxin"/>
    <property type="match status" value="1"/>
</dbReference>
<feature type="domain" description="Thioredoxin" evidence="1">
    <location>
        <begin position="9"/>
        <end position="79"/>
    </location>
</feature>
<dbReference type="InterPro" id="IPR036249">
    <property type="entry name" value="Thioredoxin-like_sf"/>
</dbReference>
<protein>
    <submittedName>
        <fullName evidence="2">Thioredoxin</fullName>
    </submittedName>
</protein>
<dbReference type="InterPro" id="IPR013766">
    <property type="entry name" value="Thioredoxin_domain"/>
</dbReference>
<sequence>MSIRPVYIGASWCAPCKTTKPLFAQVVSDEGLEAEYLDVEDYDSRVSDVRSVPTLRIYDDEGVLAEHVGGATIAQIRALFEKGRNLAA</sequence>
<dbReference type="SUPFAM" id="SSF52833">
    <property type="entry name" value="Thioredoxin-like"/>
    <property type="match status" value="1"/>
</dbReference>
<proteinExistence type="predicted"/>
<dbReference type="Proteomes" id="UP000289228">
    <property type="component" value="Segment"/>
</dbReference>
<organism evidence="2 3">
    <name type="scientific">Streptomyces phage Shawty</name>
    <dbReference type="NCBI Taxonomy" id="2510521"/>
    <lineage>
        <taxon>Viruses</taxon>
        <taxon>Duplodnaviria</taxon>
        <taxon>Heunggongvirae</taxon>
        <taxon>Uroviricota</taxon>
        <taxon>Caudoviricetes</taxon>
        <taxon>Colingsworthviridae</taxon>
        <taxon>Lomovskayavirus</taxon>
        <taxon>Lomovskayavirus shawty</taxon>
    </lineage>
</organism>
<evidence type="ECO:0000259" key="1">
    <source>
        <dbReference type="Pfam" id="PF00085"/>
    </source>
</evidence>
<dbReference type="EMBL" id="MK433266">
    <property type="protein sequence ID" value="QAY26967.1"/>
    <property type="molecule type" value="Genomic_DNA"/>
</dbReference>
<dbReference type="CDD" id="cd02947">
    <property type="entry name" value="TRX_family"/>
    <property type="match status" value="1"/>
</dbReference>
<dbReference type="Gene3D" id="3.40.30.10">
    <property type="entry name" value="Glutaredoxin"/>
    <property type="match status" value="1"/>
</dbReference>
<evidence type="ECO:0000313" key="2">
    <source>
        <dbReference type="EMBL" id="QAY26967.1"/>
    </source>
</evidence>
<gene>
    <name evidence="2" type="primary">43</name>
    <name evidence="2" type="ORF">SEA_SHAWTY_43</name>
</gene>
<name>A0A411CYK0_9CAUD</name>
<evidence type="ECO:0000313" key="3">
    <source>
        <dbReference type="Proteomes" id="UP000289228"/>
    </source>
</evidence>
<keyword evidence="3" id="KW-1185">Reference proteome</keyword>